<dbReference type="InterPro" id="IPR007197">
    <property type="entry name" value="rSAM"/>
</dbReference>
<protein>
    <submittedName>
        <fullName evidence="8">Radical SAM superfamily enzyme, MoaA/NifB/PqqE/SkfB family</fullName>
    </submittedName>
</protein>
<dbReference type="PIRSF" id="PIRSF037420">
    <property type="entry name" value="PQQ_syn_pqqE"/>
    <property type="match status" value="1"/>
</dbReference>
<comment type="cofactor">
    <cofactor evidence="1">
        <name>[4Fe-4S] cluster</name>
        <dbReference type="ChEBI" id="CHEBI:49883"/>
    </cofactor>
</comment>
<dbReference type="OrthoDB" id="9782387at2"/>
<dbReference type="SFLD" id="SFLDG01067">
    <property type="entry name" value="SPASM/twitch_domain_containing"/>
    <property type="match status" value="1"/>
</dbReference>
<keyword evidence="4" id="KW-0479">Metal-binding</keyword>
<evidence type="ECO:0000256" key="4">
    <source>
        <dbReference type="ARBA" id="ARBA00022723"/>
    </source>
</evidence>
<keyword evidence="9" id="KW-1185">Reference proteome</keyword>
<dbReference type="CDD" id="cd01335">
    <property type="entry name" value="Radical_SAM"/>
    <property type="match status" value="1"/>
</dbReference>
<dbReference type="InterPro" id="IPR034519">
    <property type="entry name" value="TunB-like"/>
</dbReference>
<dbReference type="PROSITE" id="PS51918">
    <property type="entry name" value="RADICAL_SAM"/>
    <property type="match status" value="1"/>
</dbReference>
<dbReference type="PANTHER" id="PTHR11228">
    <property type="entry name" value="RADICAL SAM DOMAIN PROTEIN"/>
    <property type="match status" value="1"/>
</dbReference>
<evidence type="ECO:0000256" key="6">
    <source>
        <dbReference type="ARBA" id="ARBA00023014"/>
    </source>
</evidence>
<dbReference type="SFLD" id="SFLDF00429">
    <property type="entry name" value="UDP-N-acetyl-tunicamine-uracil"/>
    <property type="match status" value="1"/>
</dbReference>
<evidence type="ECO:0000256" key="3">
    <source>
        <dbReference type="ARBA" id="ARBA00022691"/>
    </source>
</evidence>
<evidence type="ECO:0000256" key="2">
    <source>
        <dbReference type="ARBA" id="ARBA00022485"/>
    </source>
</evidence>
<feature type="domain" description="Radical SAM core" evidence="7">
    <location>
        <begin position="4"/>
        <end position="220"/>
    </location>
</feature>
<dbReference type="RefSeq" id="WP_090069535.1">
    <property type="nucleotide sequence ID" value="NZ_FOFT01000012.1"/>
</dbReference>
<keyword evidence="5" id="KW-0408">Iron</keyword>
<keyword evidence="3" id="KW-0949">S-adenosyl-L-methionine</keyword>
<dbReference type="InterPro" id="IPR017200">
    <property type="entry name" value="PqqE-like"/>
</dbReference>
<dbReference type="Gene3D" id="3.20.20.70">
    <property type="entry name" value="Aldolase class I"/>
    <property type="match status" value="1"/>
</dbReference>
<accession>A0A1H9WU76</accession>
<reference evidence="9" key="1">
    <citation type="submission" date="2016-10" db="EMBL/GenBank/DDBJ databases">
        <authorList>
            <person name="Varghese N."/>
            <person name="Submissions S."/>
        </authorList>
    </citation>
    <scope>NUCLEOTIDE SEQUENCE [LARGE SCALE GENOMIC DNA]</scope>
    <source>
        <strain evidence="9">CGMCC 4.578</strain>
    </source>
</reference>
<evidence type="ECO:0000256" key="1">
    <source>
        <dbReference type="ARBA" id="ARBA00001966"/>
    </source>
</evidence>
<dbReference type="Pfam" id="PF04055">
    <property type="entry name" value="Radical_SAM"/>
    <property type="match status" value="1"/>
</dbReference>
<dbReference type="SFLD" id="SFLDG01386">
    <property type="entry name" value="main_SPASM_domain-containing"/>
    <property type="match status" value="1"/>
</dbReference>
<dbReference type="InterPro" id="IPR013785">
    <property type="entry name" value="Aldolase_TIM"/>
</dbReference>
<proteinExistence type="predicted"/>
<dbReference type="GO" id="GO:0003824">
    <property type="term" value="F:catalytic activity"/>
    <property type="evidence" value="ECO:0007669"/>
    <property type="project" value="InterPro"/>
</dbReference>
<sequence length="340" mass="38851">MSGYSAPVRASVDVTYACDLRCIHCRTNTGEIPAHIRRKMLNIEQLQQVLLELDRMGTFEITLTGGEPTIRKGFWRLLDVVPKLEYAKVTLITNAANVTREQMDRIIDSGIDSIRVSVDGTRETFEAVRLLDMFDQVMENSAYLRERVRSFKVLTTVMKTNQHNVFELAHHLRRNGFRRQDLILVRAHGRGGRNRLLLTEAETMDVHRKVTEFRREVPASDFDLNLNAPYLIPGEEMPGYQDVVMFPYMVKDSSVAISATGDVTMSRLYSAHPLGSTKEASLAQIWADGQQQLVSEQQEFTDDKLREIFWDFAAAERGTSEPIMLTSLLDRQIFEGYEVK</sequence>
<dbReference type="Proteomes" id="UP000199028">
    <property type="component" value="Unassembled WGS sequence"/>
</dbReference>
<dbReference type="PANTHER" id="PTHR11228:SF7">
    <property type="entry name" value="PQQA PEPTIDE CYCLASE"/>
    <property type="match status" value="1"/>
</dbReference>
<organism evidence="8 9">
    <name type="scientific">Lentzea flaviverrucosa</name>
    <dbReference type="NCBI Taxonomy" id="200379"/>
    <lineage>
        <taxon>Bacteria</taxon>
        <taxon>Bacillati</taxon>
        <taxon>Actinomycetota</taxon>
        <taxon>Actinomycetes</taxon>
        <taxon>Pseudonocardiales</taxon>
        <taxon>Pseudonocardiaceae</taxon>
        <taxon>Lentzea</taxon>
    </lineage>
</organism>
<dbReference type="EMBL" id="FOFT01000012">
    <property type="protein sequence ID" value="SES37339.1"/>
    <property type="molecule type" value="Genomic_DNA"/>
</dbReference>
<keyword evidence="6" id="KW-0411">Iron-sulfur</keyword>
<dbReference type="GO" id="GO:0046872">
    <property type="term" value="F:metal ion binding"/>
    <property type="evidence" value="ECO:0007669"/>
    <property type="project" value="UniProtKB-KW"/>
</dbReference>
<dbReference type="InterPro" id="IPR058240">
    <property type="entry name" value="rSAM_sf"/>
</dbReference>
<evidence type="ECO:0000313" key="8">
    <source>
        <dbReference type="EMBL" id="SES37339.1"/>
    </source>
</evidence>
<evidence type="ECO:0000259" key="7">
    <source>
        <dbReference type="PROSITE" id="PS51918"/>
    </source>
</evidence>
<dbReference type="GO" id="GO:0051539">
    <property type="term" value="F:4 iron, 4 sulfur cluster binding"/>
    <property type="evidence" value="ECO:0007669"/>
    <property type="project" value="UniProtKB-KW"/>
</dbReference>
<evidence type="ECO:0000256" key="5">
    <source>
        <dbReference type="ARBA" id="ARBA00023004"/>
    </source>
</evidence>
<dbReference type="SFLD" id="SFLDS00029">
    <property type="entry name" value="Radical_SAM"/>
    <property type="match status" value="1"/>
</dbReference>
<dbReference type="InterPro" id="IPR050377">
    <property type="entry name" value="Radical_SAM_PqqE_MftC-like"/>
</dbReference>
<keyword evidence="2" id="KW-0004">4Fe-4S</keyword>
<dbReference type="AlphaFoldDB" id="A0A1H9WU76"/>
<name>A0A1H9WU76_9PSEU</name>
<dbReference type="SUPFAM" id="SSF102114">
    <property type="entry name" value="Radical SAM enzymes"/>
    <property type="match status" value="1"/>
</dbReference>
<gene>
    <name evidence="8" type="ORF">SAMN05216195_112223</name>
</gene>
<evidence type="ECO:0000313" key="9">
    <source>
        <dbReference type="Proteomes" id="UP000199028"/>
    </source>
</evidence>